<dbReference type="InterPro" id="IPR015806">
    <property type="entry name" value="Pyrv_Knase_insert_dom_sf"/>
</dbReference>
<dbReference type="InterPro" id="IPR015795">
    <property type="entry name" value="Pyrv_Knase_C"/>
</dbReference>
<feature type="region of interest" description="Disordered" evidence="16">
    <location>
        <begin position="553"/>
        <end position="709"/>
    </location>
</feature>
<keyword evidence="6" id="KW-0479">Metal-binding</keyword>
<dbReference type="FunFam" id="3.20.20.60:FF:000025">
    <property type="entry name" value="Pyruvate kinase"/>
    <property type="match status" value="1"/>
</dbReference>
<dbReference type="GO" id="GO:0030955">
    <property type="term" value="F:potassium ion binding"/>
    <property type="evidence" value="ECO:0007669"/>
    <property type="project" value="InterPro"/>
</dbReference>
<dbReference type="PROSITE" id="PS00110">
    <property type="entry name" value="PYRUVATE_KINASE"/>
    <property type="match status" value="1"/>
</dbReference>
<keyword evidence="10 15" id="KW-0460">Magnesium</keyword>
<keyword evidence="5 15" id="KW-0808">Transferase</keyword>
<comment type="pathway">
    <text evidence="3 15">Carbohydrate degradation; glycolysis; pyruvate from D-glyceraldehyde 3-phosphate: step 5/5.</text>
</comment>
<dbReference type="OrthoDB" id="108365at2759"/>
<evidence type="ECO:0000256" key="9">
    <source>
        <dbReference type="ARBA" id="ARBA00022840"/>
    </source>
</evidence>
<evidence type="ECO:0000256" key="13">
    <source>
        <dbReference type="ARBA" id="ARBA00048967"/>
    </source>
</evidence>
<dbReference type="UniPathway" id="UPA00109">
    <property type="reaction ID" value="UER00188"/>
</dbReference>
<sequence length="743" mass="84075">MRVVRLNFSHGSHDFHCQTILAARKAVECYAKQTGVLKSVAIALDTKGPEIRTGQISGGDAAEIQLSRGDQLRLTTKREYETKCSKEILYVDYDKLPKLVAPESRVYIDDGLISLLVKDIKDSEILCEVQNPGKLGSRKGVNLPGVKIDLPAITEKDKLDLKFGAEQNVDMVFASFVRDADAIHEIRDVLGPNGKHVMVISKIENQQGLDNLDEIIEASDGVMVARGDLGIEIPAEDVVLAQKSIIAKCNMLGKPVICATHMLQSMTNRPRPTRAEASDVANAVFDGADCVMLSAETAKGNFPVESVQCMSNICSKIESVLWYDRIQSDVKSIVKTSSTDQLSAVTSGITEAASLSDAKAIVIASPCSLVPQMVSQFRPRCPVIMLTGDPRQARQSVIYRGVYPLIVEEMAWGCTDFRRILQSGVEQMAQMKFVKFGDPLRIVIVDAMRARNISFRILSIHRRSEEEKLKEITDAQKKKEQEAKCKKEAEEKKKKEQEAKCKKQAEEKKKKEQEAKCKKEAEEKKKKEEEAKCKKLAEEKKKKEEEAKCKKLAEEKKKKEQAAKAKKQAEEKKKKEQEAKCKKLAEEKKKKEQEAKCKKLAEEKKKKEQEAKCKKEAEEKKKKDQEAKCKKEAEEKKKKEQEAKCKKLAEEKKKKEQEAKCKKEAEEKKKKEQEAKCKKEAEEKKKKEQEAKAKKQAEEKKKKEQEAKCKKLAEEKKKKEEEAKCKKLAEEKKKKEQAAKAKK</sequence>
<dbReference type="Gene3D" id="2.40.33.10">
    <property type="entry name" value="PK beta-barrel domain-like"/>
    <property type="match status" value="1"/>
</dbReference>
<keyword evidence="9" id="KW-0067">ATP-binding</keyword>
<comment type="function">
    <text evidence="14">Pyruvate kinase that catalyzes the conversion of phosphoenolpyruvate to pyruvate with the synthesis of ATP, and which plays a key role in glycolysis.</text>
</comment>
<evidence type="ECO:0000313" key="20">
    <source>
        <dbReference type="Proteomes" id="UP000494163"/>
    </source>
</evidence>
<dbReference type="Gene3D" id="3.20.20.60">
    <property type="entry name" value="Phosphoenolpyruvate-binding domains"/>
    <property type="match status" value="1"/>
</dbReference>
<evidence type="ECO:0000256" key="16">
    <source>
        <dbReference type="SAM" id="MobiDB-lite"/>
    </source>
</evidence>
<keyword evidence="8 15" id="KW-0418">Kinase</keyword>
<dbReference type="InterPro" id="IPR001697">
    <property type="entry name" value="Pyr_Knase"/>
</dbReference>
<comment type="cofactor">
    <cofactor evidence="1">
        <name>Mg(2+)</name>
        <dbReference type="ChEBI" id="CHEBI:18420"/>
    </cofactor>
</comment>
<reference evidence="19 20" key="1">
    <citation type="submission" date="2015-08" db="EMBL/GenBank/DDBJ databases">
        <title>Ancestral chromatin configuration constrains chromatin evolution on differentiating sex chromosomes in Drosophila.</title>
        <authorList>
            <person name="Zhou Q."/>
            <person name="Bachtrog D."/>
        </authorList>
    </citation>
    <scope>NUCLEOTIDE SEQUENCE [LARGE SCALE GENOMIC DNA]</scope>
    <source>
        <tissue evidence="19">Whole larvae</tissue>
    </source>
</reference>
<dbReference type="InterPro" id="IPR036918">
    <property type="entry name" value="Pyrv_Knase_C_sf"/>
</dbReference>
<dbReference type="SUPFAM" id="SSF52935">
    <property type="entry name" value="PK C-terminal domain-like"/>
    <property type="match status" value="1"/>
</dbReference>
<feature type="region of interest" description="Disordered" evidence="16">
    <location>
        <begin position="512"/>
        <end position="532"/>
    </location>
</feature>
<dbReference type="Pfam" id="PF02887">
    <property type="entry name" value="PK_C"/>
    <property type="match status" value="1"/>
</dbReference>
<evidence type="ECO:0000256" key="7">
    <source>
        <dbReference type="ARBA" id="ARBA00022741"/>
    </source>
</evidence>
<dbReference type="InterPro" id="IPR040442">
    <property type="entry name" value="Pyrv_kinase-like_dom_sf"/>
</dbReference>
<evidence type="ECO:0000256" key="5">
    <source>
        <dbReference type="ARBA" id="ARBA00022679"/>
    </source>
</evidence>
<keyword evidence="20" id="KW-1185">Reference proteome</keyword>
<dbReference type="InterPro" id="IPR015813">
    <property type="entry name" value="Pyrv/PenolPyrv_kinase-like_dom"/>
</dbReference>
<dbReference type="Pfam" id="PF00224">
    <property type="entry name" value="PK"/>
    <property type="match status" value="1"/>
</dbReference>
<keyword evidence="7" id="KW-0547">Nucleotide-binding</keyword>
<dbReference type="GO" id="GO:0000287">
    <property type="term" value="F:magnesium ion binding"/>
    <property type="evidence" value="ECO:0007669"/>
    <property type="project" value="InterPro"/>
</dbReference>
<evidence type="ECO:0000256" key="15">
    <source>
        <dbReference type="RuleBase" id="RU000504"/>
    </source>
</evidence>
<evidence type="ECO:0000256" key="2">
    <source>
        <dbReference type="ARBA" id="ARBA00001958"/>
    </source>
</evidence>
<dbReference type="GO" id="GO:0016301">
    <property type="term" value="F:kinase activity"/>
    <property type="evidence" value="ECO:0007669"/>
    <property type="project" value="UniProtKB-KW"/>
</dbReference>
<dbReference type="InterPro" id="IPR015793">
    <property type="entry name" value="Pyrv_Knase_brl"/>
</dbReference>
<evidence type="ECO:0000256" key="14">
    <source>
        <dbReference type="ARBA" id="ARBA00058419"/>
    </source>
</evidence>
<feature type="non-terminal residue" evidence="19">
    <location>
        <position position="743"/>
    </location>
</feature>
<dbReference type="InterPro" id="IPR011037">
    <property type="entry name" value="Pyrv_Knase-like_insert_dom_sf"/>
</dbReference>
<dbReference type="GO" id="GO:0005524">
    <property type="term" value="F:ATP binding"/>
    <property type="evidence" value="ECO:0007669"/>
    <property type="project" value="UniProtKB-KW"/>
</dbReference>
<dbReference type="InterPro" id="IPR018209">
    <property type="entry name" value="Pyrv_Knase_AS"/>
</dbReference>
<name>A0A0M4ES95_DROBS</name>
<dbReference type="Proteomes" id="UP000494163">
    <property type="component" value="Chromosome 3R"/>
</dbReference>
<organism evidence="19 20">
    <name type="scientific">Drosophila busckii</name>
    <name type="common">Fruit fly</name>
    <dbReference type="NCBI Taxonomy" id="30019"/>
    <lineage>
        <taxon>Eukaryota</taxon>
        <taxon>Metazoa</taxon>
        <taxon>Ecdysozoa</taxon>
        <taxon>Arthropoda</taxon>
        <taxon>Hexapoda</taxon>
        <taxon>Insecta</taxon>
        <taxon>Pterygota</taxon>
        <taxon>Neoptera</taxon>
        <taxon>Endopterygota</taxon>
        <taxon>Diptera</taxon>
        <taxon>Brachycera</taxon>
        <taxon>Muscomorpha</taxon>
        <taxon>Ephydroidea</taxon>
        <taxon>Drosophilidae</taxon>
        <taxon>Drosophila</taxon>
    </lineage>
</organism>
<evidence type="ECO:0000256" key="10">
    <source>
        <dbReference type="ARBA" id="ARBA00022842"/>
    </source>
</evidence>
<evidence type="ECO:0000256" key="4">
    <source>
        <dbReference type="ARBA" id="ARBA00008663"/>
    </source>
</evidence>
<keyword evidence="11 15" id="KW-0324">Glycolysis</keyword>
<feature type="domain" description="Pyruvate kinase C-terminal" evidence="18">
    <location>
        <begin position="344"/>
        <end position="448"/>
    </location>
</feature>
<protein>
    <recommendedName>
        <fullName evidence="15">Pyruvate kinase</fullName>
        <ecNumber evidence="15">2.7.1.40</ecNumber>
    </recommendedName>
</protein>
<evidence type="ECO:0000256" key="1">
    <source>
        <dbReference type="ARBA" id="ARBA00001946"/>
    </source>
</evidence>
<dbReference type="EMBL" id="CP012526">
    <property type="protein sequence ID" value="ALC47585.1"/>
    <property type="molecule type" value="Genomic_DNA"/>
</dbReference>
<dbReference type="Gene3D" id="3.40.1380.20">
    <property type="entry name" value="Pyruvate kinase, C-terminal domain"/>
    <property type="match status" value="1"/>
</dbReference>
<comment type="catalytic activity">
    <reaction evidence="13">
        <text>pyruvate + ATP = phosphoenolpyruvate + ADP + H(+)</text>
        <dbReference type="Rhea" id="RHEA:18157"/>
        <dbReference type="ChEBI" id="CHEBI:15361"/>
        <dbReference type="ChEBI" id="CHEBI:15378"/>
        <dbReference type="ChEBI" id="CHEBI:30616"/>
        <dbReference type="ChEBI" id="CHEBI:58702"/>
        <dbReference type="ChEBI" id="CHEBI:456216"/>
        <dbReference type="EC" id="2.7.1.40"/>
    </reaction>
    <physiologicalReaction direction="right-to-left" evidence="13">
        <dbReference type="Rhea" id="RHEA:18159"/>
    </physiologicalReaction>
</comment>
<evidence type="ECO:0000256" key="8">
    <source>
        <dbReference type="ARBA" id="ARBA00022777"/>
    </source>
</evidence>
<evidence type="ECO:0000256" key="6">
    <source>
        <dbReference type="ARBA" id="ARBA00022723"/>
    </source>
</evidence>
<keyword evidence="12" id="KW-0670">Pyruvate</keyword>
<dbReference type="PRINTS" id="PR01050">
    <property type="entry name" value="PYRUVTKNASE"/>
</dbReference>
<dbReference type="SUPFAM" id="SSF51621">
    <property type="entry name" value="Phosphoenolpyruvate/pyruvate domain"/>
    <property type="match status" value="1"/>
</dbReference>
<evidence type="ECO:0000256" key="12">
    <source>
        <dbReference type="ARBA" id="ARBA00023317"/>
    </source>
</evidence>
<dbReference type="GO" id="GO:0004743">
    <property type="term" value="F:pyruvate kinase activity"/>
    <property type="evidence" value="ECO:0007669"/>
    <property type="project" value="UniProtKB-EC"/>
</dbReference>
<dbReference type="OMA" id="FRLFTIR"/>
<feature type="domain" description="Pyruvate kinase barrel" evidence="17">
    <location>
        <begin position="1"/>
        <end position="307"/>
    </location>
</feature>
<evidence type="ECO:0000256" key="11">
    <source>
        <dbReference type="ARBA" id="ARBA00023152"/>
    </source>
</evidence>
<evidence type="ECO:0000256" key="3">
    <source>
        <dbReference type="ARBA" id="ARBA00004997"/>
    </source>
</evidence>
<evidence type="ECO:0000313" key="19">
    <source>
        <dbReference type="EMBL" id="ALC47585.1"/>
    </source>
</evidence>
<dbReference type="PANTHER" id="PTHR11817">
    <property type="entry name" value="PYRUVATE KINASE"/>
    <property type="match status" value="1"/>
</dbReference>
<dbReference type="SUPFAM" id="SSF50800">
    <property type="entry name" value="PK beta-barrel domain-like"/>
    <property type="match status" value="1"/>
</dbReference>
<dbReference type="STRING" id="30019.A0A0M4ES95"/>
<proteinExistence type="inferred from homology"/>
<dbReference type="NCBIfam" id="NF004491">
    <property type="entry name" value="PRK05826.1"/>
    <property type="match status" value="1"/>
</dbReference>
<dbReference type="FunFam" id="2.40.33.10:FF:000001">
    <property type="entry name" value="Pyruvate kinase"/>
    <property type="match status" value="1"/>
</dbReference>
<comment type="similarity">
    <text evidence="4 15">Belongs to the pyruvate kinase family.</text>
</comment>
<dbReference type="EC" id="2.7.1.40" evidence="15"/>
<evidence type="ECO:0000259" key="17">
    <source>
        <dbReference type="Pfam" id="PF00224"/>
    </source>
</evidence>
<gene>
    <name evidence="19" type="ORF">Dbus_chr3Rg2335</name>
</gene>
<evidence type="ECO:0000259" key="18">
    <source>
        <dbReference type="Pfam" id="PF02887"/>
    </source>
</evidence>
<dbReference type="NCBIfam" id="TIGR01064">
    <property type="entry name" value="pyruv_kin"/>
    <property type="match status" value="1"/>
</dbReference>
<accession>A0A0M4ES95</accession>
<comment type="cofactor">
    <cofactor evidence="2">
        <name>K(+)</name>
        <dbReference type="ChEBI" id="CHEBI:29103"/>
    </cofactor>
</comment>
<dbReference type="AlphaFoldDB" id="A0A0M4ES95"/>